<dbReference type="InterPro" id="IPR036291">
    <property type="entry name" value="NAD(P)-bd_dom_sf"/>
</dbReference>
<dbReference type="Gene3D" id="3.40.50.720">
    <property type="entry name" value="NAD(P)-binding Rossmann-like Domain"/>
    <property type="match status" value="1"/>
</dbReference>
<dbReference type="RefSeq" id="WP_269127025.1">
    <property type="nucleotide sequence ID" value="NZ_JAPUBN010000019.1"/>
</dbReference>
<dbReference type="InterPro" id="IPR020904">
    <property type="entry name" value="Sc_DH/Rdtase_CS"/>
</dbReference>
<dbReference type="SUPFAM" id="SSF51735">
    <property type="entry name" value="NAD(P)-binding Rossmann-fold domains"/>
    <property type="match status" value="1"/>
</dbReference>
<dbReference type="InterPro" id="IPR002347">
    <property type="entry name" value="SDR_fam"/>
</dbReference>
<comment type="similarity">
    <text evidence="1">Belongs to the short-chain dehydrogenases/reductases (SDR) family.</text>
</comment>
<proteinExistence type="inferred from homology"/>
<keyword evidence="2" id="KW-0560">Oxidoreductase</keyword>
<accession>A0ABT4JX56</accession>
<organism evidence="4 5">
    <name type="scientific">Marinomonas phaeophyticola</name>
    <dbReference type="NCBI Taxonomy" id="3004091"/>
    <lineage>
        <taxon>Bacteria</taxon>
        <taxon>Pseudomonadati</taxon>
        <taxon>Pseudomonadota</taxon>
        <taxon>Gammaproteobacteria</taxon>
        <taxon>Oceanospirillales</taxon>
        <taxon>Oceanospirillaceae</taxon>
        <taxon>Marinomonas</taxon>
    </lineage>
</organism>
<dbReference type="PANTHER" id="PTHR48107:SF7">
    <property type="entry name" value="RE15974P"/>
    <property type="match status" value="1"/>
</dbReference>
<protein>
    <submittedName>
        <fullName evidence="4">SDR family oxidoreductase</fullName>
    </submittedName>
</protein>
<dbReference type="EMBL" id="JAPUBN010000019">
    <property type="protein sequence ID" value="MCZ2722965.1"/>
    <property type="molecule type" value="Genomic_DNA"/>
</dbReference>
<evidence type="ECO:0000256" key="2">
    <source>
        <dbReference type="ARBA" id="ARBA00023002"/>
    </source>
</evidence>
<keyword evidence="5" id="KW-1185">Reference proteome</keyword>
<reference evidence="4" key="1">
    <citation type="submission" date="2022-12" db="EMBL/GenBank/DDBJ databases">
        <title>Marinomonas 15G1-11 sp. nov, isolated from marine algae.</title>
        <authorList>
            <person name="Butt M."/>
            <person name="Choi D.G."/>
            <person name="Kim J.M."/>
            <person name="Lee J.K."/>
            <person name="Baek J.H."/>
            <person name="Jeon C.O."/>
        </authorList>
    </citation>
    <scope>NUCLEOTIDE SEQUENCE</scope>
    <source>
        <strain evidence="4">15G1-11</strain>
    </source>
</reference>
<evidence type="ECO:0000313" key="4">
    <source>
        <dbReference type="EMBL" id="MCZ2722965.1"/>
    </source>
</evidence>
<dbReference type="PANTHER" id="PTHR48107">
    <property type="entry name" value="NADPH-DEPENDENT ALDEHYDE REDUCTASE-LIKE PROTEIN, CHLOROPLASTIC-RELATED"/>
    <property type="match status" value="1"/>
</dbReference>
<feature type="domain" description="Ketoreductase" evidence="3">
    <location>
        <begin position="8"/>
        <end position="191"/>
    </location>
</feature>
<evidence type="ECO:0000259" key="3">
    <source>
        <dbReference type="SMART" id="SM00822"/>
    </source>
</evidence>
<gene>
    <name evidence="4" type="ORF">O1D97_15430</name>
</gene>
<dbReference type="Pfam" id="PF13561">
    <property type="entry name" value="adh_short_C2"/>
    <property type="match status" value="1"/>
</dbReference>
<comment type="caution">
    <text evidence="4">The sequence shown here is derived from an EMBL/GenBank/DDBJ whole genome shotgun (WGS) entry which is preliminary data.</text>
</comment>
<name>A0ABT4JX56_9GAMM</name>
<sequence>MSTQSPTRVALITGGSSGIGASITRYLAEDGVTVAINYRSNSHKADLLVSQLISEGKNAFAVRADVSQVNEVKAMFDQIESRFGRIDILVNSAGILETQALVDTSDELFIKHFATNTQGVFNTLREAGTRLNKNGRIINLSSTSLALNLPGYAIYNGTKAAVEAFTKGFSKELKGTGITVNAVAPGPVATELFLEGKSEALIQQFANMPPLERLGQPNDIAQIVAFLASPAGEWINGQIIRTNGGIV</sequence>
<dbReference type="Proteomes" id="UP001149719">
    <property type="component" value="Unassembled WGS sequence"/>
</dbReference>
<dbReference type="SMART" id="SM00822">
    <property type="entry name" value="PKS_KR"/>
    <property type="match status" value="1"/>
</dbReference>
<evidence type="ECO:0000313" key="5">
    <source>
        <dbReference type="Proteomes" id="UP001149719"/>
    </source>
</evidence>
<dbReference type="PROSITE" id="PS00061">
    <property type="entry name" value="ADH_SHORT"/>
    <property type="match status" value="1"/>
</dbReference>
<dbReference type="InterPro" id="IPR057326">
    <property type="entry name" value="KR_dom"/>
</dbReference>
<evidence type="ECO:0000256" key="1">
    <source>
        <dbReference type="ARBA" id="ARBA00006484"/>
    </source>
</evidence>
<dbReference type="CDD" id="cd05362">
    <property type="entry name" value="THN_reductase-like_SDR_c"/>
    <property type="match status" value="1"/>
</dbReference>
<dbReference type="PRINTS" id="PR00081">
    <property type="entry name" value="GDHRDH"/>
</dbReference>
<dbReference type="PRINTS" id="PR00080">
    <property type="entry name" value="SDRFAMILY"/>
</dbReference>